<name>A0A2U3NBT8_9MYCO</name>
<evidence type="ECO:0000313" key="1">
    <source>
        <dbReference type="EMBL" id="SPM28962.1"/>
    </source>
</evidence>
<dbReference type="EMBL" id="FTRV01000011">
    <property type="protein sequence ID" value="SPM28962.1"/>
    <property type="molecule type" value="Genomic_DNA"/>
</dbReference>
<proteinExistence type="predicted"/>
<sequence length="269" mass="28292">MVYFSAEHLALANQALRETFGQCSIAWQAIPHWDTGDPGQINVANGLMGASAGFLSLAPPPSPPPPPTALLTVAEAIAPTPDALLTGVMAATETLANNFDTDVLNACYKAPTAPNLVPIPASAGTNPQDLQKALINSRVLVENTGYRAPSCLITNTVGLLYLNQLANGYYNILQQTLAAANINSLYRFDIDGGSTQKKARMVLIGRRRRIAQGAAPEASPGEEPVDLACSVLPSLEVDGETSSGGIQLSPRIRYATRITDATGLVALKE</sequence>
<protein>
    <submittedName>
        <fullName evidence="1">Uncharacterized protein</fullName>
    </submittedName>
</protein>
<dbReference type="RefSeq" id="WP_245831379.1">
    <property type="nucleotide sequence ID" value="NZ_LT717700.1"/>
</dbReference>
<accession>A0A2U3NBT8</accession>
<organism evidence="1 2">
    <name type="scientific">Mycobacterium terramassiliense</name>
    <dbReference type="NCBI Taxonomy" id="1841859"/>
    <lineage>
        <taxon>Bacteria</taxon>
        <taxon>Bacillati</taxon>
        <taxon>Actinomycetota</taxon>
        <taxon>Actinomycetes</taxon>
        <taxon>Mycobacteriales</taxon>
        <taxon>Mycobacteriaceae</taxon>
        <taxon>Mycobacterium</taxon>
    </lineage>
</organism>
<dbReference type="Proteomes" id="UP000241595">
    <property type="component" value="Unassembled WGS sequence"/>
</dbReference>
<dbReference type="STRING" id="1841859.GCA_900157385_02448"/>
<reference evidence="1 2" key="1">
    <citation type="submission" date="2017-01" db="EMBL/GenBank/DDBJ databases">
        <authorList>
            <consortium name="Urmite Genomes"/>
        </authorList>
    </citation>
    <scope>NUCLEOTIDE SEQUENCE [LARGE SCALE GENOMIC DNA]</scope>
    <source>
        <strain evidence="1 2">AB308</strain>
    </source>
</reference>
<keyword evidence="2" id="KW-1185">Reference proteome</keyword>
<dbReference type="AlphaFoldDB" id="A0A2U3NBT8"/>
<evidence type="ECO:0000313" key="2">
    <source>
        <dbReference type="Proteomes" id="UP000241595"/>
    </source>
</evidence>
<gene>
    <name evidence="1" type="ORF">MTAB308_2452</name>
</gene>